<sequence>MGRYETLNAETKDIVNCLLPGIAAGFGVMNVVDIIPEDIRMRQWDCDRRDHIKDKTEDDPRNWGVQFLRDLMSITRLKSGNLDEFQADLRTSVSKHDPKHPWCRLADIKDLKEKYEHPNRATENAEDYSSDQSSSDDSYFEELVEEPRGGRKRGRRGQEVYEARPIQKPSAHRKKYKRLRRGSGDGWARPEKPDHHTRGLYRRARNGERVYFSGTPTKSERAVSTEPYSGMSPRLSPYAGGGARSLHAERLRAEMEAAEAEARVAKLRAEYLRTLDVAPEDTDVDGPGTQADPKSND</sequence>
<feature type="compositionally biased region" description="Basic residues" evidence="2">
    <location>
        <begin position="170"/>
        <end position="181"/>
    </location>
</feature>
<keyword evidence="4" id="KW-1185">Reference proteome</keyword>
<dbReference type="EMBL" id="JAADJZ010000003">
    <property type="protein sequence ID" value="KAF2876537.1"/>
    <property type="molecule type" value="Genomic_DNA"/>
</dbReference>
<evidence type="ECO:0000256" key="2">
    <source>
        <dbReference type="SAM" id="MobiDB-lite"/>
    </source>
</evidence>
<feature type="region of interest" description="Disordered" evidence="2">
    <location>
        <begin position="277"/>
        <end position="297"/>
    </location>
</feature>
<organism evidence="3 4">
    <name type="scientific">Massariosphaeria phaeospora</name>
    <dbReference type="NCBI Taxonomy" id="100035"/>
    <lineage>
        <taxon>Eukaryota</taxon>
        <taxon>Fungi</taxon>
        <taxon>Dikarya</taxon>
        <taxon>Ascomycota</taxon>
        <taxon>Pezizomycotina</taxon>
        <taxon>Dothideomycetes</taxon>
        <taxon>Pleosporomycetidae</taxon>
        <taxon>Pleosporales</taxon>
        <taxon>Pleosporales incertae sedis</taxon>
        <taxon>Massariosphaeria</taxon>
    </lineage>
</organism>
<evidence type="ECO:0000313" key="4">
    <source>
        <dbReference type="Proteomes" id="UP000481861"/>
    </source>
</evidence>
<dbReference type="OrthoDB" id="3781687at2759"/>
<evidence type="ECO:0000256" key="1">
    <source>
        <dbReference type="SAM" id="Coils"/>
    </source>
</evidence>
<comment type="caution">
    <text evidence="3">The sequence shown here is derived from an EMBL/GenBank/DDBJ whole genome shotgun (WGS) entry which is preliminary data.</text>
</comment>
<reference evidence="3 4" key="1">
    <citation type="submission" date="2020-01" db="EMBL/GenBank/DDBJ databases">
        <authorList>
            <consortium name="DOE Joint Genome Institute"/>
            <person name="Haridas S."/>
            <person name="Albert R."/>
            <person name="Binder M."/>
            <person name="Bloem J."/>
            <person name="Labutti K."/>
            <person name="Salamov A."/>
            <person name="Andreopoulos B."/>
            <person name="Baker S.E."/>
            <person name="Barry K."/>
            <person name="Bills G."/>
            <person name="Bluhm B.H."/>
            <person name="Cannon C."/>
            <person name="Castanera R."/>
            <person name="Culley D.E."/>
            <person name="Daum C."/>
            <person name="Ezra D."/>
            <person name="Gonzalez J.B."/>
            <person name="Henrissat B."/>
            <person name="Kuo A."/>
            <person name="Liang C."/>
            <person name="Lipzen A."/>
            <person name="Lutzoni F."/>
            <person name="Magnuson J."/>
            <person name="Mondo S."/>
            <person name="Nolan M."/>
            <person name="Ohm R."/>
            <person name="Pangilinan J."/>
            <person name="Park H.-J.H."/>
            <person name="Ramirez L."/>
            <person name="Alfaro M."/>
            <person name="Sun H."/>
            <person name="Tritt A."/>
            <person name="Yoshinaga Y."/>
            <person name="Zwiers L.-H.L."/>
            <person name="Turgeon B.G."/>
            <person name="Goodwin S.B."/>
            <person name="Spatafora J.W."/>
            <person name="Crous P.W."/>
            <person name="Grigoriev I.V."/>
        </authorList>
    </citation>
    <scope>NUCLEOTIDE SEQUENCE [LARGE SCALE GENOMIC DNA]</scope>
    <source>
        <strain evidence="3 4">CBS 611.86</strain>
    </source>
</reference>
<gene>
    <name evidence="3" type="ORF">BDV95DRAFT_229095</name>
</gene>
<feature type="region of interest" description="Disordered" evidence="2">
    <location>
        <begin position="117"/>
        <end position="242"/>
    </location>
</feature>
<dbReference type="Proteomes" id="UP000481861">
    <property type="component" value="Unassembled WGS sequence"/>
</dbReference>
<feature type="compositionally biased region" description="Basic and acidic residues" evidence="2">
    <location>
        <begin position="188"/>
        <end position="197"/>
    </location>
</feature>
<accession>A0A7C8ICY3</accession>
<dbReference type="AlphaFoldDB" id="A0A7C8ICY3"/>
<protein>
    <submittedName>
        <fullName evidence="3">Uncharacterized protein</fullName>
    </submittedName>
</protein>
<keyword evidence="1" id="KW-0175">Coiled coil</keyword>
<evidence type="ECO:0000313" key="3">
    <source>
        <dbReference type="EMBL" id="KAF2876537.1"/>
    </source>
</evidence>
<feature type="coiled-coil region" evidence="1">
    <location>
        <begin position="243"/>
        <end position="270"/>
    </location>
</feature>
<proteinExistence type="predicted"/>
<name>A0A7C8ICY3_9PLEO</name>